<dbReference type="GO" id="GO:0030170">
    <property type="term" value="F:pyridoxal phosphate binding"/>
    <property type="evidence" value="ECO:0007669"/>
    <property type="project" value="InterPro"/>
</dbReference>
<evidence type="ECO:0000256" key="6">
    <source>
        <dbReference type="RuleBase" id="RU000382"/>
    </source>
</evidence>
<comment type="similarity">
    <text evidence="2 6">Belongs to the group II decarboxylase family.</text>
</comment>
<dbReference type="GO" id="GO:0019752">
    <property type="term" value="P:carboxylic acid metabolic process"/>
    <property type="evidence" value="ECO:0007669"/>
    <property type="project" value="InterPro"/>
</dbReference>
<dbReference type="Gene3D" id="3.90.1150.10">
    <property type="entry name" value="Aspartate Aminotransferase, domain 1"/>
    <property type="match status" value="1"/>
</dbReference>
<dbReference type="GO" id="GO:0006584">
    <property type="term" value="P:catecholamine metabolic process"/>
    <property type="evidence" value="ECO:0007669"/>
    <property type="project" value="TreeGrafter"/>
</dbReference>
<evidence type="ECO:0000256" key="1">
    <source>
        <dbReference type="ARBA" id="ARBA00001933"/>
    </source>
</evidence>
<dbReference type="InterPro" id="IPR015424">
    <property type="entry name" value="PyrdxlP-dep_Trfase"/>
</dbReference>
<dbReference type="Proteomes" id="UP000479190">
    <property type="component" value="Unassembled WGS sequence"/>
</dbReference>
<sequence>MNHEEFRAFAKAAVDYVADYNESLRDRPVLPEVKPGYLAERLPAEAPSEPENWRACLDDVEKHLMPGVTHWNSPHFHAYFPTSNSYPAIVGDILSSGIGCVGFSWITSPACTELEMITLDWLAKLLGLPEHFLNSSEGPGGGCIQGSASESTLISLLAARETTVSRVRREHPEWSEGLIRSKLVSYTSDQANSSVEKAGRLAAIPMRLLPGDQDCRLRGATLLDRIQRDLEEGLIPCALVATLGTTPTCAFDDLAELGPLCREHKIWLHVDAAYAGAAFVCPEFRPLMAGVEYCDSFNFNPHKWLLVNADCSAHWMKDARHLTEPFRVERVYLASDQNKPKAERDYRHWQLSLGRRFRSMKLWLVLRLYGQQGLQRHIRDTISMAEHFHRLVAGDERFEIPVKPSMGLICFRIRGDADNSSTRLLLDRLMYRRRVYVIAGAYRDRTLVRFVVCSRYTTAEDIDYAWREITEVATEVLRGEEKQLETATEAAAARLERLQILDDVEDPLLRCREDDDESIDR</sequence>
<dbReference type="GO" id="GO:0004058">
    <property type="term" value="F:aromatic-L-amino-acid decarboxylase activity"/>
    <property type="evidence" value="ECO:0007669"/>
    <property type="project" value="TreeGrafter"/>
</dbReference>
<dbReference type="Gene3D" id="3.40.640.10">
    <property type="entry name" value="Type I PLP-dependent aspartate aminotransferase-like (Major domain)"/>
    <property type="match status" value="1"/>
</dbReference>
<dbReference type="SUPFAM" id="SSF53383">
    <property type="entry name" value="PLP-dependent transferases"/>
    <property type="match status" value="1"/>
</dbReference>
<feature type="modified residue" description="N6-(pyridoxal phosphate)lysine" evidence="5">
    <location>
        <position position="303"/>
    </location>
</feature>
<organism evidence="7 8">
    <name type="scientific">Trichogramma brassicae</name>
    <dbReference type="NCBI Taxonomy" id="86971"/>
    <lineage>
        <taxon>Eukaryota</taxon>
        <taxon>Metazoa</taxon>
        <taxon>Ecdysozoa</taxon>
        <taxon>Arthropoda</taxon>
        <taxon>Hexapoda</taxon>
        <taxon>Insecta</taxon>
        <taxon>Pterygota</taxon>
        <taxon>Neoptera</taxon>
        <taxon>Endopterygota</taxon>
        <taxon>Hymenoptera</taxon>
        <taxon>Apocrita</taxon>
        <taxon>Proctotrupomorpha</taxon>
        <taxon>Chalcidoidea</taxon>
        <taxon>Trichogrammatidae</taxon>
        <taxon>Trichogramma</taxon>
    </lineage>
</organism>
<evidence type="ECO:0000256" key="3">
    <source>
        <dbReference type="ARBA" id="ARBA00022898"/>
    </source>
</evidence>
<dbReference type="InterPro" id="IPR010977">
    <property type="entry name" value="Aromatic_deC"/>
</dbReference>
<dbReference type="PANTHER" id="PTHR11999:SF60">
    <property type="entry name" value="3,4-DIHYDROXYPHENYLACETALDEHYDE SYNTHASE"/>
    <property type="match status" value="1"/>
</dbReference>
<evidence type="ECO:0000256" key="5">
    <source>
        <dbReference type="PIRSR" id="PIRSR602129-50"/>
    </source>
</evidence>
<dbReference type="OrthoDB" id="639767at2759"/>
<dbReference type="GO" id="GO:0006520">
    <property type="term" value="P:amino acid metabolic process"/>
    <property type="evidence" value="ECO:0007669"/>
    <property type="project" value="InterPro"/>
</dbReference>
<protein>
    <recommendedName>
        <fullName evidence="9">Aromatic-L-amino-acid decarboxylase</fullName>
    </recommendedName>
</protein>
<dbReference type="FunFam" id="3.40.640.10:FF:000025">
    <property type="entry name" value="Histidine decarboxylase"/>
    <property type="match status" value="1"/>
</dbReference>
<evidence type="ECO:0000313" key="7">
    <source>
        <dbReference type="EMBL" id="CAB0037202.1"/>
    </source>
</evidence>
<dbReference type="FunFam" id="1.20.1340.10:FF:000001">
    <property type="entry name" value="Histidine decarboxylase"/>
    <property type="match status" value="1"/>
</dbReference>
<dbReference type="InterPro" id="IPR015422">
    <property type="entry name" value="PyrdxlP-dep_Trfase_small"/>
</dbReference>
<evidence type="ECO:0000313" key="8">
    <source>
        <dbReference type="Proteomes" id="UP000479190"/>
    </source>
</evidence>
<accession>A0A6H5IR90</accession>
<dbReference type="Pfam" id="PF00282">
    <property type="entry name" value="Pyridoxal_deC"/>
    <property type="match status" value="1"/>
</dbReference>
<keyword evidence="8" id="KW-1185">Reference proteome</keyword>
<comment type="cofactor">
    <cofactor evidence="1 5 6">
        <name>pyridoxal 5'-phosphate</name>
        <dbReference type="ChEBI" id="CHEBI:597326"/>
    </cofactor>
</comment>
<dbReference type="AlphaFoldDB" id="A0A6H5IR90"/>
<evidence type="ECO:0000256" key="4">
    <source>
        <dbReference type="ARBA" id="ARBA00023239"/>
    </source>
</evidence>
<dbReference type="PRINTS" id="PR00800">
    <property type="entry name" value="YHDCRBOXLASE"/>
</dbReference>
<dbReference type="CDD" id="cd06450">
    <property type="entry name" value="DOPA_deC_like"/>
    <property type="match status" value="1"/>
</dbReference>
<dbReference type="InterPro" id="IPR015421">
    <property type="entry name" value="PyrdxlP-dep_Trfase_major"/>
</dbReference>
<evidence type="ECO:0000256" key="2">
    <source>
        <dbReference type="ARBA" id="ARBA00009533"/>
    </source>
</evidence>
<keyword evidence="4 6" id="KW-0456">Lyase</keyword>
<dbReference type="InterPro" id="IPR002129">
    <property type="entry name" value="PyrdxlP-dep_de-COase"/>
</dbReference>
<dbReference type="Gene3D" id="1.20.1340.10">
    <property type="entry name" value="dopa decarboxylase, N-terminal domain"/>
    <property type="match status" value="1"/>
</dbReference>
<evidence type="ECO:0008006" key="9">
    <source>
        <dbReference type="Google" id="ProtNLM"/>
    </source>
</evidence>
<dbReference type="GO" id="GO:0005737">
    <property type="term" value="C:cytoplasm"/>
    <property type="evidence" value="ECO:0007669"/>
    <property type="project" value="TreeGrafter"/>
</dbReference>
<reference evidence="7 8" key="1">
    <citation type="submission" date="2020-02" db="EMBL/GenBank/DDBJ databases">
        <authorList>
            <person name="Ferguson B K."/>
        </authorList>
    </citation>
    <scope>NUCLEOTIDE SEQUENCE [LARGE SCALE GENOMIC DNA]</scope>
</reference>
<name>A0A6H5IR90_9HYME</name>
<dbReference type="PANTHER" id="PTHR11999">
    <property type="entry name" value="GROUP II PYRIDOXAL-5-PHOSPHATE DECARBOXYLASE"/>
    <property type="match status" value="1"/>
</dbReference>
<dbReference type="EMBL" id="CADCXV010000847">
    <property type="protein sequence ID" value="CAB0037202.1"/>
    <property type="molecule type" value="Genomic_DNA"/>
</dbReference>
<proteinExistence type="inferred from homology"/>
<gene>
    <name evidence="7" type="ORF">TBRA_LOCUS9039</name>
</gene>
<keyword evidence="3 5" id="KW-0663">Pyridoxal phosphate</keyword>